<dbReference type="InterPro" id="IPR009297">
    <property type="entry name" value="DUF952"/>
</dbReference>
<reference evidence="1" key="1">
    <citation type="submission" date="2022-07" db="EMBL/GenBank/DDBJ databases">
        <title>Fungi with potential for degradation of polypropylene.</title>
        <authorList>
            <person name="Gostincar C."/>
        </authorList>
    </citation>
    <scope>NUCLEOTIDE SEQUENCE</scope>
    <source>
        <strain evidence="1">EXF-13308</strain>
    </source>
</reference>
<dbReference type="EMBL" id="JANBVO010000002">
    <property type="protein sequence ID" value="KAJ9156537.1"/>
    <property type="molecule type" value="Genomic_DNA"/>
</dbReference>
<proteinExistence type="predicted"/>
<accession>A0AA38SDM5</accession>
<protein>
    <recommendedName>
        <fullName evidence="3">DUF952 domain-containing protein</fullName>
    </recommendedName>
</protein>
<dbReference type="Gene3D" id="3.20.170.20">
    <property type="entry name" value="Protein of unknown function DUF952"/>
    <property type="match status" value="1"/>
</dbReference>
<comment type="caution">
    <text evidence="1">The sequence shown here is derived from an EMBL/GenBank/DDBJ whole genome shotgun (WGS) entry which is preliminary data.</text>
</comment>
<sequence length="123" mass="14103">MVAPKVIPRYVYKIVEEAPAEPFPETFTPSELDKKDGFIHLSTSWQVPITADLFFKDFSRFWVVKVRLERFAASTNWDDAPDTDGCPHLYGSFGREDVDSVKGFERNDGETWAQVLKGNAWLE</sequence>
<organism evidence="1 2">
    <name type="scientific">Pleurostoma richardsiae</name>
    <dbReference type="NCBI Taxonomy" id="41990"/>
    <lineage>
        <taxon>Eukaryota</taxon>
        <taxon>Fungi</taxon>
        <taxon>Dikarya</taxon>
        <taxon>Ascomycota</taxon>
        <taxon>Pezizomycotina</taxon>
        <taxon>Sordariomycetes</taxon>
        <taxon>Sordariomycetidae</taxon>
        <taxon>Calosphaeriales</taxon>
        <taxon>Pleurostomataceae</taxon>
        <taxon>Pleurostoma</taxon>
    </lineage>
</organism>
<dbReference type="PANTHER" id="PTHR34129:SF1">
    <property type="entry name" value="DUF952 DOMAIN-CONTAINING PROTEIN"/>
    <property type="match status" value="1"/>
</dbReference>
<evidence type="ECO:0000313" key="1">
    <source>
        <dbReference type="EMBL" id="KAJ9156537.1"/>
    </source>
</evidence>
<keyword evidence="2" id="KW-1185">Reference proteome</keyword>
<name>A0AA38SDM5_9PEZI</name>
<gene>
    <name evidence="1" type="ORF">NKR23_g958</name>
</gene>
<dbReference type="PANTHER" id="PTHR34129">
    <property type="entry name" value="BLR1139 PROTEIN"/>
    <property type="match status" value="1"/>
</dbReference>
<dbReference type="Proteomes" id="UP001174694">
    <property type="component" value="Unassembled WGS sequence"/>
</dbReference>
<dbReference type="AlphaFoldDB" id="A0AA38SDM5"/>
<evidence type="ECO:0008006" key="3">
    <source>
        <dbReference type="Google" id="ProtNLM"/>
    </source>
</evidence>
<evidence type="ECO:0000313" key="2">
    <source>
        <dbReference type="Proteomes" id="UP001174694"/>
    </source>
</evidence>
<dbReference type="SUPFAM" id="SSF56399">
    <property type="entry name" value="ADP-ribosylation"/>
    <property type="match status" value="1"/>
</dbReference>
<dbReference type="Pfam" id="PF06108">
    <property type="entry name" value="DUF952"/>
    <property type="match status" value="1"/>
</dbReference>